<dbReference type="Proteomes" id="UP001499930">
    <property type="component" value="Unassembled WGS sequence"/>
</dbReference>
<reference evidence="2" key="1">
    <citation type="journal article" date="2019" name="Int. J. Syst. Evol. Microbiol.">
        <title>The Global Catalogue of Microorganisms (GCM) 10K type strain sequencing project: providing services to taxonomists for standard genome sequencing and annotation.</title>
        <authorList>
            <consortium name="The Broad Institute Genomics Platform"/>
            <consortium name="The Broad Institute Genome Sequencing Center for Infectious Disease"/>
            <person name="Wu L."/>
            <person name="Ma J."/>
        </authorList>
    </citation>
    <scope>NUCLEOTIDE SEQUENCE [LARGE SCALE GENOMIC DNA]</scope>
    <source>
        <strain evidence="2">JCM 3106</strain>
    </source>
</reference>
<protein>
    <submittedName>
        <fullName evidence="1">Uncharacterized protein</fullName>
    </submittedName>
</protein>
<evidence type="ECO:0000313" key="2">
    <source>
        <dbReference type="Proteomes" id="UP001499930"/>
    </source>
</evidence>
<sequence>MTLVLPDPSLPIDDAEWLKILTEAFPSWSFWHSPAGYWRGTHHQELTEEQAAPESPFLRTVEANTARELATELARQEILRGAPA</sequence>
<dbReference type="EMBL" id="BAAAWD010000014">
    <property type="protein sequence ID" value="GAA3019310.1"/>
    <property type="molecule type" value="Genomic_DNA"/>
</dbReference>
<accession>A0ABP6KRA5</accession>
<evidence type="ECO:0000313" key="1">
    <source>
        <dbReference type="EMBL" id="GAA3019310.1"/>
    </source>
</evidence>
<dbReference type="RefSeq" id="WP_344899299.1">
    <property type="nucleotide sequence ID" value="NZ_BAAAWD010000014.1"/>
</dbReference>
<comment type="caution">
    <text evidence="1">The sequence shown here is derived from an EMBL/GenBank/DDBJ whole genome shotgun (WGS) entry which is preliminary data.</text>
</comment>
<keyword evidence="2" id="KW-1185">Reference proteome</keyword>
<name>A0ABP6KRA5_9ACTN</name>
<organism evidence="1 2">
    <name type="scientific">Streptosporangium longisporum</name>
    <dbReference type="NCBI Taxonomy" id="46187"/>
    <lineage>
        <taxon>Bacteria</taxon>
        <taxon>Bacillati</taxon>
        <taxon>Actinomycetota</taxon>
        <taxon>Actinomycetes</taxon>
        <taxon>Streptosporangiales</taxon>
        <taxon>Streptosporangiaceae</taxon>
        <taxon>Streptosporangium</taxon>
    </lineage>
</organism>
<proteinExistence type="predicted"/>
<gene>
    <name evidence="1" type="ORF">GCM10017559_49370</name>
</gene>